<keyword evidence="7 11" id="KW-0067">ATP-binding</keyword>
<dbReference type="EMBL" id="JAPWDV010000003">
    <property type="protein sequence ID" value="KAJ6216388.1"/>
    <property type="molecule type" value="Genomic_DNA"/>
</dbReference>
<evidence type="ECO:0000256" key="3">
    <source>
        <dbReference type="ARBA" id="ARBA00022527"/>
    </source>
</evidence>
<dbReference type="FunFam" id="1.10.510.10:FF:000030">
    <property type="entry name" value="Serine/threonine-protein kinase TAO2, putative"/>
    <property type="match status" value="1"/>
</dbReference>
<feature type="coiled-coil region" evidence="12">
    <location>
        <begin position="893"/>
        <end position="920"/>
    </location>
</feature>
<dbReference type="InterPro" id="IPR017441">
    <property type="entry name" value="Protein_kinase_ATP_BS"/>
</dbReference>
<feature type="compositionally biased region" description="Low complexity" evidence="13">
    <location>
        <begin position="477"/>
        <end position="487"/>
    </location>
</feature>
<organism evidence="15 16">
    <name type="scientific">Blomia tropicalis</name>
    <name type="common">Mite</name>
    <dbReference type="NCBI Taxonomy" id="40697"/>
    <lineage>
        <taxon>Eukaryota</taxon>
        <taxon>Metazoa</taxon>
        <taxon>Ecdysozoa</taxon>
        <taxon>Arthropoda</taxon>
        <taxon>Chelicerata</taxon>
        <taxon>Arachnida</taxon>
        <taxon>Acari</taxon>
        <taxon>Acariformes</taxon>
        <taxon>Sarcoptiformes</taxon>
        <taxon>Astigmata</taxon>
        <taxon>Glycyphagoidea</taxon>
        <taxon>Echimyopodidae</taxon>
        <taxon>Blomia</taxon>
    </lineage>
</organism>
<evidence type="ECO:0000256" key="11">
    <source>
        <dbReference type="PROSITE-ProRule" id="PRU10141"/>
    </source>
</evidence>
<dbReference type="OMA" id="QKKEYKH"/>
<proteinExistence type="inferred from homology"/>
<evidence type="ECO:0000256" key="8">
    <source>
        <dbReference type="ARBA" id="ARBA00023054"/>
    </source>
</evidence>
<evidence type="ECO:0000256" key="9">
    <source>
        <dbReference type="ARBA" id="ARBA00047899"/>
    </source>
</evidence>
<evidence type="ECO:0000259" key="14">
    <source>
        <dbReference type="PROSITE" id="PS50011"/>
    </source>
</evidence>
<keyword evidence="8 12" id="KW-0175">Coiled coil</keyword>
<name>A0A9Q0M0E3_BLOTA</name>
<dbReference type="SUPFAM" id="SSF56112">
    <property type="entry name" value="Protein kinase-like (PK-like)"/>
    <property type="match status" value="1"/>
</dbReference>
<dbReference type="PANTHER" id="PTHR47167">
    <property type="entry name" value="SERINE/THREONINE-PROTEIN KINASE TAO1-LIKE PROTEIN"/>
    <property type="match status" value="1"/>
</dbReference>
<evidence type="ECO:0000256" key="6">
    <source>
        <dbReference type="ARBA" id="ARBA00022777"/>
    </source>
</evidence>
<evidence type="ECO:0000256" key="4">
    <source>
        <dbReference type="ARBA" id="ARBA00022679"/>
    </source>
</evidence>
<keyword evidence="6" id="KW-0418">Kinase</keyword>
<evidence type="ECO:0000256" key="5">
    <source>
        <dbReference type="ARBA" id="ARBA00022741"/>
    </source>
</evidence>
<dbReference type="PANTHER" id="PTHR47167:SF4">
    <property type="entry name" value="SERINE_THREONINE-PROTEIN KINASE TAO"/>
    <property type="match status" value="1"/>
</dbReference>
<sequence length="985" mass="114915">MPTHFRAGNLKDPEISQYFDKEDPEKIFTDLREIGHGSFGAVYYARHVASKEVVAIKKMSFTGKQSTEKWQDILKEVKFLKTVKHRNTIDYKGCYLKENTAWLVMEYCLGSASDIIEVHKKPLKEEEISAICHDSLKGLEYLHFQSRIHRDVKAGNILLTENGTVKLADFGSASMCSPANSFVGTPYWMAPEVILAMDEGQYDGKVDVWSLGITCIELAERKPPYFNLNAMSALYHIAQNESPSLNTNFEWSDTFRNFVTSCLRKNPAERPTSNAMLKHSFITRSRPSTVILDLINRTKTAVRELDNLNYRKMKKILMVENRDSDMSQNSTNDYESDANESDVMQSARNNNQARNLQNNRSANVNHHQQQQQQQQQQHHPHQYPQHANKSHYPPIPTTVQNQPLYGNILNNCNNGKSNSVASYNSRQSAGQISIGSQSSSTSSIPASNVTEIDSNAYRNPLTIRRESASSFSTGAQSNRVSPSNSSASINSVEMTANNFATLRTTSIVTRQLKEHARENQLHEQMSGYKRMRRQHQKAIHQLEFKCRQEIDEHKMKLDKEYESLLQQFGKELEKLQSKCQQELDKKLKANVSQERKISKQILQSQEEELKRSQLLQKREYKCIKERLKRECATDDYKHRIESLQKDHQHNLQKMQQGNSDYYKLEIRKYRRRKLIQYHQLERDLLRDELNRRQNQLELAHTMLMRHHEITQELEYQQQRAIHQLREDQIRKQHNTELANQNEYNSKRLTDLHKKHALEVKQQPKSLKQKEVQIRKQFRETCKTQTLQYKAWKEQILSSTPKEEQKNVIKRLKEEQVRKLQMLGEQYEQSIADMLQKQSIRLDETQEMEERQLKEQLDQELELLIAFQSKIRMQAEMQRAKERSELEERVKIRQQLLEKKMESERQQFQDERNERKRLLLERQSNEIDKFDIESTQMGFNALAIADASTEPFQNSFLDGDDAASVSGSLLSLAHSNSATSFTHTAL</sequence>
<dbReference type="GO" id="GO:0004674">
    <property type="term" value="F:protein serine/threonine kinase activity"/>
    <property type="evidence" value="ECO:0007669"/>
    <property type="project" value="UniProtKB-KW"/>
</dbReference>
<dbReference type="PROSITE" id="PS50011">
    <property type="entry name" value="PROTEIN_KINASE_DOM"/>
    <property type="match status" value="1"/>
</dbReference>
<dbReference type="AlphaFoldDB" id="A0A9Q0M0E3"/>
<dbReference type="Pfam" id="PF00069">
    <property type="entry name" value="Pkinase"/>
    <property type="match status" value="1"/>
</dbReference>
<keyword evidence="4" id="KW-0808">Transferase</keyword>
<evidence type="ECO:0000313" key="15">
    <source>
        <dbReference type="EMBL" id="KAJ6216388.1"/>
    </source>
</evidence>
<feature type="compositionally biased region" description="Low complexity" evidence="13">
    <location>
        <begin position="361"/>
        <end position="386"/>
    </location>
</feature>
<feature type="region of interest" description="Disordered" evidence="13">
    <location>
        <begin position="468"/>
        <end position="487"/>
    </location>
</feature>
<dbReference type="FunFam" id="3.30.200.20:FF:000029">
    <property type="entry name" value="Serine/threonine-protein kinase TAO2, putative"/>
    <property type="match status" value="1"/>
</dbReference>
<comment type="catalytic activity">
    <reaction evidence="10">
        <text>L-seryl-[protein] + ATP = O-phospho-L-seryl-[protein] + ADP + H(+)</text>
        <dbReference type="Rhea" id="RHEA:17989"/>
        <dbReference type="Rhea" id="RHEA-COMP:9863"/>
        <dbReference type="Rhea" id="RHEA-COMP:11604"/>
        <dbReference type="ChEBI" id="CHEBI:15378"/>
        <dbReference type="ChEBI" id="CHEBI:29999"/>
        <dbReference type="ChEBI" id="CHEBI:30616"/>
        <dbReference type="ChEBI" id="CHEBI:83421"/>
        <dbReference type="ChEBI" id="CHEBI:456216"/>
        <dbReference type="EC" id="2.7.11.1"/>
    </reaction>
</comment>
<evidence type="ECO:0000256" key="2">
    <source>
        <dbReference type="ARBA" id="ARBA00012513"/>
    </source>
</evidence>
<comment type="caution">
    <text evidence="15">The sequence shown here is derived from an EMBL/GenBank/DDBJ whole genome shotgun (WGS) entry which is preliminary data.</text>
</comment>
<evidence type="ECO:0000256" key="1">
    <source>
        <dbReference type="ARBA" id="ARBA00008874"/>
    </source>
</evidence>
<keyword evidence="3" id="KW-0723">Serine/threonine-protein kinase</keyword>
<dbReference type="CDD" id="cd06607">
    <property type="entry name" value="STKc_TAO"/>
    <property type="match status" value="1"/>
</dbReference>
<feature type="binding site" evidence="11">
    <location>
        <position position="58"/>
    </location>
    <ligand>
        <name>ATP</name>
        <dbReference type="ChEBI" id="CHEBI:30616"/>
    </ligand>
</feature>
<evidence type="ECO:0000256" key="12">
    <source>
        <dbReference type="SAM" id="Coils"/>
    </source>
</evidence>
<protein>
    <recommendedName>
        <fullName evidence="2">non-specific serine/threonine protein kinase</fullName>
        <ecNumber evidence="2">2.7.11.1</ecNumber>
    </recommendedName>
</protein>
<evidence type="ECO:0000313" key="16">
    <source>
        <dbReference type="Proteomes" id="UP001142055"/>
    </source>
</evidence>
<dbReference type="Gene3D" id="1.10.510.10">
    <property type="entry name" value="Transferase(Phosphotransferase) domain 1"/>
    <property type="match status" value="1"/>
</dbReference>
<feature type="region of interest" description="Disordered" evidence="13">
    <location>
        <begin position="321"/>
        <end position="345"/>
    </location>
</feature>
<dbReference type="InterPro" id="IPR051234">
    <property type="entry name" value="TAO_STE20_kinase"/>
</dbReference>
<keyword evidence="16" id="KW-1185">Reference proteome</keyword>
<dbReference type="GO" id="GO:0005737">
    <property type="term" value="C:cytoplasm"/>
    <property type="evidence" value="ECO:0007669"/>
    <property type="project" value="TreeGrafter"/>
</dbReference>
<dbReference type="Gene3D" id="3.30.200.20">
    <property type="entry name" value="Phosphorylase Kinase, domain 1"/>
    <property type="match status" value="1"/>
</dbReference>
<accession>A0A9Q0M0E3</accession>
<comment type="similarity">
    <text evidence="1">Belongs to the protein kinase superfamily. STE Ser/Thr protein kinase family. STE20 subfamily.</text>
</comment>
<feature type="region of interest" description="Disordered" evidence="13">
    <location>
        <begin position="361"/>
        <end position="403"/>
    </location>
</feature>
<dbReference type="InterPro" id="IPR000719">
    <property type="entry name" value="Prot_kinase_dom"/>
</dbReference>
<dbReference type="PROSITE" id="PS00107">
    <property type="entry name" value="PROTEIN_KINASE_ATP"/>
    <property type="match status" value="1"/>
</dbReference>
<dbReference type="InterPro" id="IPR011009">
    <property type="entry name" value="Kinase-like_dom_sf"/>
</dbReference>
<reference evidence="15" key="1">
    <citation type="submission" date="2022-12" db="EMBL/GenBank/DDBJ databases">
        <title>Genome assemblies of Blomia tropicalis.</title>
        <authorList>
            <person name="Cui Y."/>
        </authorList>
    </citation>
    <scope>NUCLEOTIDE SEQUENCE</scope>
    <source>
        <tissue evidence="15">Adult mites</tissue>
    </source>
</reference>
<evidence type="ECO:0000256" key="7">
    <source>
        <dbReference type="ARBA" id="ARBA00022840"/>
    </source>
</evidence>
<comment type="catalytic activity">
    <reaction evidence="9">
        <text>L-threonyl-[protein] + ATP = O-phospho-L-threonyl-[protein] + ADP + H(+)</text>
        <dbReference type="Rhea" id="RHEA:46608"/>
        <dbReference type="Rhea" id="RHEA-COMP:11060"/>
        <dbReference type="Rhea" id="RHEA-COMP:11605"/>
        <dbReference type="ChEBI" id="CHEBI:15378"/>
        <dbReference type="ChEBI" id="CHEBI:30013"/>
        <dbReference type="ChEBI" id="CHEBI:30616"/>
        <dbReference type="ChEBI" id="CHEBI:61977"/>
        <dbReference type="ChEBI" id="CHEBI:456216"/>
        <dbReference type="EC" id="2.7.11.1"/>
    </reaction>
</comment>
<dbReference type="SMART" id="SM00220">
    <property type="entry name" value="S_TKc"/>
    <property type="match status" value="1"/>
</dbReference>
<keyword evidence="5 11" id="KW-0547">Nucleotide-binding</keyword>
<evidence type="ECO:0000256" key="13">
    <source>
        <dbReference type="SAM" id="MobiDB-lite"/>
    </source>
</evidence>
<feature type="coiled-coil region" evidence="12">
    <location>
        <begin position="547"/>
        <end position="585"/>
    </location>
</feature>
<dbReference type="Proteomes" id="UP001142055">
    <property type="component" value="Chromosome 3"/>
</dbReference>
<dbReference type="GO" id="GO:0005524">
    <property type="term" value="F:ATP binding"/>
    <property type="evidence" value="ECO:0007669"/>
    <property type="project" value="UniProtKB-UniRule"/>
</dbReference>
<gene>
    <name evidence="15" type="ORF">RDWZM_007545</name>
</gene>
<feature type="domain" description="Protein kinase" evidence="14">
    <location>
        <begin position="28"/>
        <end position="282"/>
    </location>
</feature>
<evidence type="ECO:0000256" key="10">
    <source>
        <dbReference type="ARBA" id="ARBA00048679"/>
    </source>
</evidence>
<dbReference type="EC" id="2.7.11.1" evidence="2"/>